<dbReference type="Gene3D" id="3.30.565.10">
    <property type="entry name" value="Histidine kinase-like ATPase, C-terminal domain"/>
    <property type="match status" value="1"/>
</dbReference>
<keyword evidence="6 7" id="KW-0472">Membrane</keyword>
<dbReference type="OrthoDB" id="9776552at2"/>
<evidence type="ECO:0000313" key="10">
    <source>
        <dbReference type="Proteomes" id="UP000293142"/>
    </source>
</evidence>
<keyword evidence="7" id="KW-1133">Transmembrane helix</keyword>
<evidence type="ECO:0000256" key="2">
    <source>
        <dbReference type="ARBA" id="ARBA00022475"/>
    </source>
</evidence>
<comment type="subcellular location">
    <subcellularLocation>
        <location evidence="1">Cell membrane</location>
        <topology evidence="1">Multi-pass membrane protein</topology>
    </subcellularLocation>
</comment>
<dbReference type="EMBL" id="SIRE01000012">
    <property type="protein sequence ID" value="TBL77269.1"/>
    <property type="molecule type" value="Genomic_DNA"/>
</dbReference>
<evidence type="ECO:0000313" key="9">
    <source>
        <dbReference type="EMBL" id="TBL77269.1"/>
    </source>
</evidence>
<dbReference type="SMART" id="SM00304">
    <property type="entry name" value="HAMP"/>
    <property type="match status" value="1"/>
</dbReference>
<proteinExistence type="predicted"/>
<evidence type="ECO:0000256" key="3">
    <source>
        <dbReference type="ARBA" id="ARBA00022553"/>
    </source>
</evidence>
<keyword evidence="3" id="KW-0597">Phosphoprotein</keyword>
<sequence>MSLFFQDCDKISGIKPQIRDFEHLPIAIPEGSAAMQLQHFNRFFLSLRMKFMILFMALITIPFMISGAFTYTKYASNVEQSTKNSTLQIVDQIRINLDRYVKEIERLTLAPLYDPNVLAILKNHSQLYQKGAYLTAEEQFKMNLFISSMSFDRSEIESILIFTNDGSLFGNADTNVTNYWLEENKKWMEQVDNDDGGLTILPPHAVSYYMAGPKTVISLSRLIREPYTHSKIGFIKVDLKVDGFENIFSSVNFGNNSKLYIYDRNGIPLYPQSAAAGPDINDPRFLSASAKSKYTGMQIWGQIPLEELRKEAKDITGYTLMISLISLAVAFLLAIVSSDRLVKPIRHLQSKMELVKKGFLKERAVVVHNDEIGQLSEVFNRMMSEIDRLVREVYETKLRERDAEISALQSQMNPHFLYNTLESINMMAVQINHLELSGVVSSLGKLLRYTVDKRQTKVYLRDELRFVEAYLQIQKLRSGDSMRAELFIDPSLHIVLVPKLLLQPLVENVIEHGMGSEPVTIRIRAAAENDDLIMTVEDDGVGMDDPALERLLLRLSAPEETTSAARNTAFGQRNGGYALRNVHQRLQLLYGKPYGIRIQHNDHKGMTVLIRLPFEWEE</sequence>
<keyword evidence="5 9" id="KW-0418">Kinase</keyword>
<evidence type="ECO:0000256" key="1">
    <source>
        <dbReference type="ARBA" id="ARBA00004651"/>
    </source>
</evidence>
<protein>
    <submittedName>
        <fullName evidence="9">Sensor histidine kinase</fullName>
    </submittedName>
</protein>
<dbReference type="Pfam" id="PF02518">
    <property type="entry name" value="HATPase_c"/>
    <property type="match status" value="1"/>
</dbReference>
<keyword evidence="10" id="KW-1185">Reference proteome</keyword>
<dbReference type="InterPro" id="IPR003594">
    <property type="entry name" value="HATPase_dom"/>
</dbReference>
<dbReference type="PANTHER" id="PTHR34220:SF7">
    <property type="entry name" value="SENSOR HISTIDINE KINASE YPDA"/>
    <property type="match status" value="1"/>
</dbReference>
<dbReference type="SUPFAM" id="SSF55874">
    <property type="entry name" value="ATPase domain of HSP90 chaperone/DNA topoisomerase II/histidine kinase"/>
    <property type="match status" value="1"/>
</dbReference>
<feature type="domain" description="HAMP" evidence="8">
    <location>
        <begin position="339"/>
        <end position="391"/>
    </location>
</feature>
<keyword evidence="7" id="KW-0812">Transmembrane</keyword>
<feature type="transmembrane region" description="Helical" evidence="7">
    <location>
        <begin position="315"/>
        <end position="336"/>
    </location>
</feature>
<dbReference type="InterPro" id="IPR003660">
    <property type="entry name" value="HAMP_dom"/>
</dbReference>
<feature type="transmembrane region" description="Helical" evidence="7">
    <location>
        <begin position="51"/>
        <end position="71"/>
    </location>
</feature>
<keyword evidence="4" id="KW-0808">Transferase</keyword>
<keyword evidence="2" id="KW-1003">Cell membrane</keyword>
<dbReference type="InterPro" id="IPR010559">
    <property type="entry name" value="Sig_transdc_His_kin_internal"/>
</dbReference>
<dbReference type="AlphaFoldDB" id="A0A4Q9DR96"/>
<evidence type="ECO:0000259" key="8">
    <source>
        <dbReference type="PROSITE" id="PS50885"/>
    </source>
</evidence>
<dbReference type="GO" id="GO:0005886">
    <property type="term" value="C:plasma membrane"/>
    <property type="evidence" value="ECO:0007669"/>
    <property type="project" value="UniProtKB-SubCell"/>
</dbReference>
<accession>A0A4Q9DR96</accession>
<dbReference type="PANTHER" id="PTHR34220">
    <property type="entry name" value="SENSOR HISTIDINE KINASE YPDA"/>
    <property type="match status" value="1"/>
</dbReference>
<evidence type="ECO:0000256" key="5">
    <source>
        <dbReference type="ARBA" id="ARBA00022777"/>
    </source>
</evidence>
<comment type="caution">
    <text evidence="9">The sequence shown here is derived from an EMBL/GenBank/DDBJ whole genome shotgun (WGS) entry which is preliminary data.</text>
</comment>
<dbReference type="CDD" id="cd06225">
    <property type="entry name" value="HAMP"/>
    <property type="match status" value="1"/>
</dbReference>
<dbReference type="Proteomes" id="UP000293142">
    <property type="component" value="Unassembled WGS sequence"/>
</dbReference>
<dbReference type="InterPro" id="IPR036890">
    <property type="entry name" value="HATPase_C_sf"/>
</dbReference>
<organism evidence="9 10">
    <name type="scientific">Paenibacillus thalictri</name>
    <dbReference type="NCBI Taxonomy" id="2527873"/>
    <lineage>
        <taxon>Bacteria</taxon>
        <taxon>Bacillati</taxon>
        <taxon>Bacillota</taxon>
        <taxon>Bacilli</taxon>
        <taxon>Bacillales</taxon>
        <taxon>Paenibacillaceae</taxon>
        <taxon>Paenibacillus</taxon>
    </lineage>
</organism>
<evidence type="ECO:0000256" key="4">
    <source>
        <dbReference type="ARBA" id="ARBA00022679"/>
    </source>
</evidence>
<dbReference type="Gene3D" id="6.10.340.10">
    <property type="match status" value="1"/>
</dbReference>
<dbReference type="SUPFAM" id="SSF158472">
    <property type="entry name" value="HAMP domain-like"/>
    <property type="match status" value="1"/>
</dbReference>
<evidence type="ECO:0000256" key="7">
    <source>
        <dbReference type="SAM" id="Phobius"/>
    </source>
</evidence>
<evidence type="ECO:0000256" key="6">
    <source>
        <dbReference type="ARBA" id="ARBA00023136"/>
    </source>
</evidence>
<dbReference type="Pfam" id="PF00672">
    <property type="entry name" value="HAMP"/>
    <property type="match status" value="1"/>
</dbReference>
<dbReference type="InterPro" id="IPR050640">
    <property type="entry name" value="Bact_2-comp_sensor_kinase"/>
</dbReference>
<dbReference type="PROSITE" id="PS50885">
    <property type="entry name" value="HAMP"/>
    <property type="match status" value="1"/>
</dbReference>
<reference evidence="9 10" key="1">
    <citation type="submission" date="2019-02" db="EMBL/GenBank/DDBJ databases">
        <title>Paenibacillus sp. nov., isolated from surface-sterilized tissue of Thalictrum simplex L.</title>
        <authorList>
            <person name="Tuo L."/>
        </authorList>
    </citation>
    <scope>NUCLEOTIDE SEQUENCE [LARGE SCALE GENOMIC DNA]</scope>
    <source>
        <strain evidence="9 10">N2SHLJ1</strain>
    </source>
</reference>
<name>A0A4Q9DR96_9BACL</name>
<dbReference type="Pfam" id="PF06580">
    <property type="entry name" value="His_kinase"/>
    <property type="match status" value="1"/>
</dbReference>
<dbReference type="GO" id="GO:0000155">
    <property type="term" value="F:phosphorelay sensor kinase activity"/>
    <property type="evidence" value="ECO:0007669"/>
    <property type="project" value="InterPro"/>
</dbReference>
<gene>
    <name evidence="9" type="ORF">EYB31_17430</name>
</gene>